<evidence type="ECO:0000256" key="1">
    <source>
        <dbReference type="SAM" id="SignalP"/>
    </source>
</evidence>
<feature type="domain" description="DUF6383" evidence="2">
    <location>
        <begin position="1169"/>
        <end position="1242"/>
    </location>
</feature>
<keyword evidence="4" id="KW-1185">Reference proteome</keyword>
<reference evidence="3 4" key="1">
    <citation type="submission" date="2020-08" db="EMBL/GenBank/DDBJ databases">
        <title>Genome public.</title>
        <authorList>
            <person name="Liu C."/>
            <person name="Sun Q."/>
        </authorList>
    </citation>
    <scope>NUCLEOTIDE SEQUENCE [LARGE SCALE GENOMIC DNA]</scope>
    <source>
        <strain evidence="3 4">BX2</strain>
    </source>
</reference>
<organism evidence="3 4">
    <name type="scientific">Parabacteroides segnis</name>
    <dbReference type="NCBI Taxonomy" id="2763058"/>
    <lineage>
        <taxon>Bacteria</taxon>
        <taxon>Pseudomonadati</taxon>
        <taxon>Bacteroidota</taxon>
        <taxon>Bacteroidia</taxon>
        <taxon>Bacteroidales</taxon>
        <taxon>Tannerellaceae</taxon>
        <taxon>Parabacteroides</taxon>
    </lineage>
</organism>
<evidence type="ECO:0000259" key="2">
    <source>
        <dbReference type="Pfam" id="PF19910"/>
    </source>
</evidence>
<dbReference type="RefSeq" id="WP_186961932.1">
    <property type="nucleotide sequence ID" value="NZ_JACOOI010000059.1"/>
</dbReference>
<dbReference type="EMBL" id="JACOOI010000059">
    <property type="protein sequence ID" value="MBC5646473.1"/>
    <property type="molecule type" value="Genomic_DNA"/>
</dbReference>
<name>A0ABR7E9K2_9BACT</name>
<dbReference type="Pfam" id="PF19910">
    <property type="entry name" value="DUF6383"/>
    <property type="match status" value="1"/>
</dbReference>
<feature type="chain" id="PRO_5045911109" description="DUF6383 domain-containing protein" evidence="1">
    <location>
        <begin position="24"/>
        <end position="1243"/>
    </location>
</feature>
<keyword evidence="1" id="KW-0732">Signal</keyword>
<sequence length="1243" mass="136506">MNKKFSTLMTGALLVGSITVASAQHANKSDWEVPFRTQDVTAARLDQIAVTKINKFDSNKYYQLVVNENAETDADGENAYIRTPKVLVQTRDYTTGKLYLKVVDINETNELGAKLTSSLWKIDVQEDASNGVNFRFINKETGYPLTFDHENAVAGGTLTADSKISGAVEKTLVDGCIDRWTWYNIAEKTTGTFDAQKLWAFVHDTNSKKVIALAQNASGDVVAVEYSDADAGVNMADQNVIALTPVVAGAKVLSANDINSMIDADGSWEYGNSVAGDNWNKAIFDVFKSGTTNEVELAATYDYFVREKGYVAEEHDYSGLEGNVSISDYAGFNIALRVKKASTTEPDSVLMVSTEAYEADMLNPEKSPNLKLVNAPAPDYTKLTAYNARSIFKFTYFPTQDSLVIEPWNASSMSVAEYQAGTAWTATSLASATTKQFYNSVNEGKARGTGAMTAADNTGVKKAENEPVAITIAYLSDGSVVPTVGRARTYQGGAFASAGLAINSKGNGKAYVTNKQADMLIRIGFDHDYSYLARATKDKKEGVDYYFVRLSTTKAASQGEKRVDGSYIVSDFAGHMYYDVKENEQDFNHMPATQWVVKQLGCDNRTAPQDNETPRVRITNREFANVAFEGQLYNVKDAEGKVVAGKYYFIDHTKDANVNYLEGLSQHGAAYNFLNCGDTIYFDDVKDATRGYLDLSGKQVTDTTYVFNLIDGLNNEMFLTADVNDTLTIAKEQLEFQLDNATSVTANGWTKTIYRLKIKDANQIDNDYKYIALDQNHKFVAKYEEDITSDPSLTMAWFAFKEDAHANGAHYYAMILTNAKGEALQVLRRQPISNEMKVDDLCTSMGTTTTTIFDIKPVKSHIYVQLAENRVYVPVNIQKEPYQAFLYEDAGSVYSAGKGMNFVGVQPKNVTPEAPSVYIDLAKKDDYRPLYMFVVDPDSVPAYTFCKDGNIEAPHGLNPSCGHEESYDGYLAGRFMINLQDSVDLYENINKLQNASIFKHNNKTRLAFVEAIHKGDKLYILKSDYTLGLKAWEKKGSKTVIAIEQDGHKYINPKYFKDNEAFLAVIDVTKADDANKAAFALRRVDFKNEVEGSEDVDVKDVQFYIETAATGYGAFKGETAAWLKEEDGVAVLAQKANKNGNHEGSDDAINEGINQATPFTFDFENATTPTENETIGTSAISVVATDGAVIVKGAQGKKVVINNVLGQAVANTVITSSEATISVPAGVVFVAVEGEAAVKAIVK</sequence>
<accession>A0ABR7E9K2</accession>
<evidence type="ECO:0000313" key="4">
    <source>
        <dbReference type="Proteomes" id="UP000644010"/>
    </source>
</evidence>
<dbReference type="Proteomes" id="UP000644010">
    <property type="component" value="Unassembled WGS sequence"/>
</dbReference>
<dbReference type="InterPro" id="IPR045963">
    <property type="entry name" value="DUF6383"/>
</dbReference>
<evidence type="ECO:0000313" key="3">
    <source>
        <dbReference type="EMBL" id="MBC5646473.1"/>
    </source>
</evidence>
<proteinExistence type="predicted"/>
<protein>
    <recommendedName>
        <fullName evidence="2">DUF6383 domain-containing protein</fullName>
    </recommendedName>
</protein>
<gene>
    <name evidence="3" type="ORF">H8S77_26775</name>
</gene>
<feature type="signal peptide" evidence="1">
    <location>
        <begin position="1"/>
        <end position="23"/>
    </location>
</feature>
<comment type="caution">
    <text evidence="3">The sequence shown here is derived from an EMBL/GenBank/DDBJ whole genome shotgun (WGS) entry which is preliminary data.</text>
</comment>